<dbReference type="EMBL" id="GBXM01054009">
    <property type="protein sequence ID" value="JAH54568.1"/>
    <property type="molecule type" value="Transcribed_RNA"/>
</dbReference>
<sequence>MTVTCRMVWQSTIVYISISVNVEIRDDAPEEQRSIEEEAGDARRRRSISSRPRGGATKALLQELTSVG</sequence>
<name>A0A0E9TPB4_ANGAN</name>
<evidence type="ECO:0000256" key="1">
    <source>
        <dbReference type="SAM" id="MobiDB-lite"/>
    </source>
</evidence>
<evidence type="ECO:0000313" key="2">
    <source>
        <dbReference type="EMBL" id="JAH54568.1"/>
    </source>
</evidence>
<organism evidence="2">
    <name type="scientific">Anguilla anguilla</name>
    <name type="common">European freshwater eel</name>
    <name type="synonym">Muraena anguilla</name>
    <dbReference type="NCBI Taxonomy" id="7936"/>
    <lineage>
        <taxon>Eukaryota</taxon>
        <taxon>Metazoa</taxon>
        <taxon>Chordata</taxon>
        <taxon>Craniata</taxon>
        <taxon>Vertebrata</taxon>
        <taxon>Euteleostomi</taxon>
        <taxon>Actinopterygii</taxon>
        <taxon>Neopterygii</taxon>
        <taxon>Teleostei</taxon>
        <taxon>Anguilliformes</taxon>
        <taxon>Anguillidae</taxon>
        <taxon>Anguilla</taxon>
    </lineage>
</organism>
<reference evidence="2" key="1">
    <citation type="submission" date="2014-11" db="EMBL/GenBank/DDBJ databases">
        <authorList>
            <person name="Amaro Gonzalez C."/>
        </authorList>
    </citation>
    <scope>NUCLEOTIDE SEQUENCE</scope>
</reference>
<protein>
    <submittedName>
        <fullName evidence="2">Uncharacterized protein</fullName>
    </submittedName>
</protein>
<reference evidence="2" key="2">
    <citation type="journal article" date="2015" name="Fish Shellfish Immunol.">
        <title>Early steps in the European eel (Anguilla anguilla)-Vibrio vulnificus interaction in the gills: Role of the RtxA13 toxin.</title>
        <authorList>
            <person name="Callol A."/>
            <person name="Pajuelo D."/>
            <person name="Ebbesson L."/>
            <person name="Teles M."/>
            <person name="MacKenzie S."/>
            <person name="Amaro C."/>
        </authorList>
    </citation>
    <scope>NUCLEOTIDE SEQUENCE</scope>
</reference>
<feature type="region of interest" description="Disordered" evidence="1">
    <location>
        <begin position="27"/>
        <end position="55"/>
    </location>
</feature>
<feature type="compositionally biased region" description="Basic and acidic residues" evidence="1">
    <location>
        <begin position="27"/>
        <end position="42"/>
    </location>
</feature>
<accession>A0A0E9TPB4</accession>
<proteinExistence type="predicted"/>
<dbReference type="AlphaFoldDB" id="A0A0E9TPB4"/>